<keyword evidence="2" id="KW-0732">Signal</keyword>
<feature type="transmembrane region" description="Helical" evidence="1">
    <location>
        <begin position="307"/>
        <end position="329"/>
    </location>
</feature>
<evidence type="ECO:0000313" key="3">
    <source>
        <dbReference type="EMBL" id="CEJ55319.1"/>
    </source>
</evidence>
<keyword evidence="1" id="KW-0812">Transmembrane</keyword>
<keyword evidence="1" id="KW-1133">Transmembrane helix</keyword>
<protein>
    <submittedName>
        <fullName evidence="3">Uncharacterized protein</fullName>
    </submittedName>
</protein>
<dbReference type="InterPro" id="IPR036514">
    <property type="entry name" value="SGNH_hydro_sf"/>
</dbReference>
<keyword evidence="1" id="KW-0472">Membrane</keyword>
<dbReference type="PANTHER" id="PTHR30383">
    <property type="entry name" value="THIOESTERASE 1/PROTEASE 1/LYSOPHOSPHOLIPASE L1"/>
    <property type="match status" value="1"/>
</dbReference>
<accession>A0A0F7TET8</accession>
<evidence type="ECO:0000313" key="4">
    <source>
        <dbReference type="Proteomes" id="UP000042958"/>
    </source>
</evidence>
<sequence length="330" mass="35766">MWHSTPVHWVVHVCLAWLVLLCTLATAEPVPVALVSRSTGSNLGIGEGSSTLQKRDNGTFLLRIMPLGASITNGYGSTDHNGYRKALRQQLRYEGWQVNMIGSLRNGTMHDNHHDGHFGYRIDQLEAKAQETILQKPNLILINAGTNDAVQNHKISTAGLRMDTLLTNLYTSIPNTTIILSTLLPNKKHQDRVDKISSQYRDLVALRRQQNDRIVLAEMSSFITLSQLVDGTHPDDQGYQEMAAVWWAAVKVAEGEGLIQSAEDTGLDGRISATVEAKLDGGDSIADPGLPAYTAPAQPTDVSMGSVVGIEMSGLLGVSFVVAFGLSVLA</sequence>
<reference evidence="4" key="1">
    <citation type="journal article" date="2015" name="Genome Announc.">
        <title>Draft genome sequence of the fungus Penicillium brasilianum MG11.</title>
        <authorList>
            <person name="Horn F."/>
            <person name="Linde J."/>
            <person name="Mattern D.J."/>
            <person name="Walther G."/>
            <person name="Guthke R."/>
            <person name="Brakhage A.A."/>
            <person name="Valiante V."/>
        </authorList>
    </citation>
    <scope>NUCLEOTIDE SEQUENCE [LARGE SCALE GENOMIC DNA]</scope>
    <source>
        <strain evidence="4">MG11</strain>
    </source>
</reference>
<dbReference type="PANTHER" id="PTHR30383:SF31">
    <property type="entry name" value="SGNH HYDROLASE-TYPE ESTERASE DOMAIN-CONTAINING PROTEIN-RELATED"/>
    <property type="match status" value="1"/>
</dbReference>
<evidence type="ECO:0000256" key="1">
    <source>
        <dbReference type="SAM" id="Phobius"/>
    </source>
</evidence>
<organism evidence="3 4">
    <name type="scientific">Penicillium brasilianum</name>
    <dbReference type="NCBI Taxonomy" id="104259"/>
    <lineage>
        <taxon>Eukaryota</taxon>
        <taxon>Fungi</taxon>
        <taxon>Dikarya</taxon>
        <taxon>Ascomycota</taxon>
        <taxon>Pezizomycotina</taxon>
        <taxon>Eurotiomycetes</taxon>
        <taxon>Eurotiomycetidae</taxon>
        <taxon>Eurotiales</taxon>
        <taxon>Aspergillaceae</taxon>
        <taxon>Penicillium</taxon>
    </lineage>
</organism>
<name>A0A0F7TET8_PENBI</name>
<gene>
    <name evidence="3" type="ORF">PMG11_01583</name>
</gene>
<dbReference type="Pfam" id="PF00657">
    <property type="entry name" value="Lipase_GDSL"/>
    <property type="match status" value="1"/>
</dbReference>
<dbReference type="EMBL" id="CDHK01000002">
    <property type="protein sequence ID" value="CEJ55319.1"/>
    <property type="molecule type" value="Genomic_DNA"/>
</dbReference>
<dbReference type="OrthoDB" id="6123at2759"/>
<dbReference type="CDD" id="cd01833">
    <property type="entry name" value="XynB_like"/>
    <property type="match status" value="1"/>
</dbReference>
<dbReference type="AlphaFoldDB" id="A0A0F7TET8"/>
<dbReference type="GO" id="GO:0004622">
    <property type="term" value="F:phosphatidylcholine lysophospholipase activity"/>
    <property type="evidence" value="ECO:0007669"/>
    <property type="project" value="TreeGrafter"/>
</dbReference>
<evidence type="ECO:0000256" key="2">
    <source>
        <dbReference type="SAM" id="SignalP"/>
    </source>
</evidence>
<dbReference type="Proteomes" id="UP000042958">
    <property type="component" value="Unassembled WGS sequence"/>
</dbReference>
<dbReference type="InterPro" id="IPR051532">
    <property type="entry name" value="Ester_Hydrolysis_Enzymes"/>
</dbReference>
<dbReference type="SUPFAM" id="SSF52266">
    <property type="entry name" value="SGNH hydrolase"/>
    <property type="match status" value="1"/>
</dbReference>
<feature type="chain" id="PRO_5002522214" evidence="2">
    <location>
        <begin position="28"/>
        <end position="330"/>
    </location>
</feature>
<proteinExistence type="predicted"/>
<dbReference type="InterPro" id="IPR001087">
    <property type="entry name" value="GDSL"/>
</dbReference>
<feature type="signal peptide" evidence="2">
    <location>
        <begin position="1"/>
        <end position="27"/>
    </location>
</feature>
<dbReference type="Gene3D" id="3.40.50.1110">
    <property type="entry name" value="SGNH hydrolase"/>
    <property type="match status" value="1"/>
</dbReference>
<keyword evidence="4" id="KW-1185">Reference proteome</keyword>